<dbReference type="InterPro" id="IPR050190">
    <property type="entry name" value="UPF0213_domain"/>
</dbReference>
<proteinExistence type="inferred from homology"/>
<dbReference type="SUPFAM" id="SSF82771">
    <property type="entry name" value="GIY-YIG endonuclease"/>
    <property type="match status" value="1"/>
</dbReference>
<feature type="domain" description="GIY-YIG" evidence="2">
    <location>
        <begin position="1"/>
        <end position="77"/>
    </location>
</feature>
<dbReference type="RefSeq" id="WP_116392479.1">
    <property type="nucleotide sequence ID" value="NZ_QUQO01000001.1"/>
</dbReference>
<dbReference type="Proteomes" id="UP000264589">
    <property type="component" value="Unassembled WGS sequence"/>
</dbReference>
<accession>A0A371RKB5</accession>
<dbReference type="InterPro" id="IPR000305">
    <property type="entry name" value="GIY-YIG_endonuc"/>
</dbReference>
<name>A0A371RKB5_9PROT</name>
<dbReference type="PANTHER" id="PTHR34477:SF5">
    <property type="entry name" value="BSL5627 PROTEIN"/>
    <property type="match status" value="1"/>
</dbReference>
<gene>
    <name evidence="3" type="ORF">DX908_11555</name>
</gene>
<sequence>MAFYVYMVTNRPGGVIYTGHTEDIENRTWEHREQIRKGFASKYNCSRLVWYEIHEAREDAFTRERQIKKWNRAWKMRLIEETNPDWVDLFNSLFG</sequence>
<comment type="similarity">
    <text evidence="1">Belongs to the UPF0213 family.</text>
</comment>
<dbReference type="OrthoDB" id="287318at2"/>
<reference evidence="3 4" key="1">
    <citation type="submission" date="2018-08" db="EMBL/GenBank/DDBJ databases">
        <title>Parvularcula sp. SM1705, isolated from surface water of the South Sea China.</title>
        <authorList>
            <person name="Sun L."/>
        </authorList>
    </citation>
    <scope>NUCLEOTIDE SEQUENCE [LARGE SCALE GENOMIC DNA]</scope>
    <source>
        <strain evidence="3 4">SM1705</strain>
    </source>
</reference>
<evidence type="ECO:0000259" key="2">
    <source>
        <dbReference type="PROSITE" id="PS50164"/>
    </source>
</evidence>
<keyword evidence="4" id="KW-1185">Reference proteome</keyword>
<organism evidence="3 4">
    <name type="scientific">Parvularcula marina</name>
    <dbReference type="NCBI Taxonomy" id="2292771"/>
    <lineage>
        <taxon>Bacteria</taxon>
        <taxon>Pseudomonadati</taxon>
        <taxon>Pseudomonadota</taxon>
        <taxon>Alphaproteobacteria</taxon>
        <taxon>Parvularculales</taxon>
        <taxon>Parvularculaceae</taxon>
        <taxon>Parvularcula</taxon>
    </lineage>
</organism>
<dbReference type="PANTHER" id="PTHR34477">
    <property type="entry name" value="UPF0213 PROTEIN YHBQ"/>
    <property type="match status" value="1"/>
</dbReference>
<evidence type="ECO:0000313" key="4">
    <source>
        <dbReference type="Proteomes" id="UP000264589"/>
    </source>
</evidence>
<dbReference type="Pfam" id="PF01541">
    <property type="entry name" value="GIY-YIG"/>
    <property type="match status" value="1"/>
</dbReference>
<dbReference type="Gene3D" id="3.40.1440.10">
    <property type="entry name" value="GIY-YIG endonuclease"/>
    <property type="match status" value="1"/>
</dbReference>
<dbReference type="AlphaFoldDB" id="A0A371RKB5"/>
<dbReference type="EMBL" id="QUQO01000001">
    <property type="protein sequence ID" value="RFB05846.1"/>
    <property type="molecule type" value="Genomic_DNA"/>
</dbReference>
<dbReference type="InParanoid" id="A0A371RKB5"/>
<evidence type="ECO:0000256" key="1">
    <source>
        <dbReference type="ARBA" id="ARBA00007435"/>
    </source>
</evidence>
<dbReference type="CDD" id="cd10448">
    <property type="entry name" value="GIY-YIG_unchar_3"/>
    <property type="match status" value="1"/>
</dbReference>
<dbReference type="PROSITE" id="PS50164">
    <property type="entry name" value="GIY_YIG"/>
    <property type="match status" value="1"/>
</dbReference>
<dbReference type="SMART" id="SM00465">
    <property type="entry name" value="GIYc"/>
    <property type="match status" value="1"/>
</dbReference>
<comment type="caution">
    <text evidence="3">The sequence shown here is derived from an EMBL/GenBank/DDBJ whole genome shotgun (WGS) entry which is preliminary data.</text>
</comment>
<evidence type="ECO:0000313" key="3">
    <source>
        <dbReference type="EMBL" id="RFB05846.1"/>
    </source>
</evidence>
<dbReference type="InterPro" id="IPR035901">
    <property type="entry name" value="GIY-YIG_endonuc_sf"/>
</dbReference>
<protein>
    <submittedName>
        <fullName evidence="3">GIY-YIG nuclease family protein</fullName>
    </submittedName>
</protein>